<dbReference type="SUPFAM" id="SSF56112">
    <property type="entry name" value="Protein kinase-like (PK-like)"/>
    <property type="match status" value="1"/>
</dbReference>
<dbReference type="GO" id="GO:0005524">
    <property type="term" value="F:ATP binding"/>
    <property type="evidence" value="ECO:0007669"/>
    <property type="project" value="UniProtKB-KW"/>
</dbReference>
<organism evidence="7 8">
    <name type="scientific">Chlamydomonas eustigma</name>
    <dbReference type="NCBI Taxonomy" id="1157962"/>
    <lineage>
        <taxon>Eukaryota</taxon>
        <taxon>Viridiplantae</taxon>
        <taxon>Chlorophyta</taxon>
        <taxon>core chlorophytes</taxon>
        <taxon>Chlorophyceae</taxon>
        <taxon>CS clade</taxon>
        <taxon>Chlamydomonadales</taxon>
        <taxon>Chlamydomonadaceae</taxon>
        <taxon>Chlamydomonas</taxon>
    </lineage>
</organism>
<keyword evidence="8" id="KW-1185">Reference proteome</keyword>
<dbReference type="InterPro" id="IPR000719">
    <property type="entry name" value="Prot_kinase_dom"/>
</dbReference>
<gene>
    <name evidence="7" type="ORF">CEUSTIGMA_g10846.t1</name>
</gene>
<accession>A0A250XK06</accession>
<keyword evidence="2" id="KW-0808">Transferase</keyword>
<dbReference type="OrthoDB" id="40902at2759"/>
<dbReference type="InterPro" id="IPR011009">
    <property type="entry name" value="Kinase-like_dom_sf"/>
</dbReference>
<dbReference type="Pfam" id="PF00069">
    <property type="entry name" value="Pkinase"/>
    <property type="match status" value="1"/>
</dbReference>
<feature type="domain" description="Protein kinase" evidence="6">
    <location>
        <begin position="34"/>
        <end position="316"/>
    </location>
</feature>
<dbReference type="PANTHER" id="PTHR24349">
    <property type="entry name" value="SERINE/THREONINE-PROTEIN KINASE"/>
    <property type="match status" value="1"/>
</dbReference>
<dbReference type="SMART" id="SM00220">
    <property type="entry name" value="S_TKc"/>
    <property type="match status" value="1"/>
</dbReference>
<dbReference type="InterPro" id="IPR050205">
    <property type="entry name" value="CDPK_Ser/Thr_kinases"/>
</dbReference>
<evidence type="ECO:0000256" key="1">
    <source>
        <dbReference type="ARBA" id="ARBA00022527"/>
    </source>
</evidence>
<evidence type="ECO:0000256" key="3">
    <source>
        <dbReference type="ARBA" id="ARBA00022741"/>
    </source>
</evidence>
<evidence type="ECO:0000259" key="6">
    <source>
        <dbReference type="PROSITE" id="PS50011"/>
    </source>
</evidence>
<evidence type="ECO:0000256" key="2">
    <source>
        <dbReference type="ARBA" id="ARBA00022679"/>
    </source>
</evidence>
<keyword evidence="3" id="KW-0547">Nucleotide-binding</keyword>
<dbReference type="PROSITE" id="PS50011">
    <property type="entry name" value="PROTEIN_KINASE_DOM"/>
    <property type="match status" value="1"/>
</dbReference>
<comment type="caution">
    <text evidence="7">The sequence shown here is derived from an EMBL/GenBank/DDBJ whole genome shotgun (WGS) entry which is preliminary data.</text>
</comment>
<evidence type="ECO:0000256" key="5">
    <source>
        <dbReference type="ARBA" id="ARBA00022840"/>
    </source>
</evidence>
<name>A0A250XK06_9CHLO</name>
<dbReference type="EMBL" id="BEGY01000098">
    <property type="protein sequence ID" value="GAX83421.1"/>
    <property type="molecule type" value="Genomic_DNA"/>
</dbReference>
<dbReference type="GO" id="GO:0004674">
    <property type="term" value="F:protein serine/threonine kinase activity"/>
    <property type="evidence" value="ECO:0007669"/>
    <property type="project" value="UniProtKB-KW"/>
</dbReference>
<evidence type="ECO:0000313" key="8">
    <source>
        <dbReference type="Proteomes" id="UP000232323"/>
    </source>
</evidence>
<evidence type="ECO:0000256" key="4">
    <source>
        <dbReference type="ARBA" id="ARBA00022777"/>
    </source>
</evidence>
<dbReference type="Gene3D" id="1.10.510.10">
    <property type="entry name" value="Transferase(Phosphotransferase) domain 1"/>
    <property type="match status" value="1"/>
</dbReference>
<keyword evidence="4" id="KW-0418">Kinase</keyword>
<keyword evidence="5" id="KW-0067">ATP-binding</keyword>
<dbReference type="STRING" id="1157962.A0A250XK06"/>
<proteinExistence type="predicted"/>
<sequence>MGNKFSISMGDDAFVMEEGTKMKKNLLPEQQHRYKFGHVLHSMSDGQRRMATNNATGKKYCMHRICKGDKADLKAFHKEVEIMRLFIGHPCVVQLVEVYEDTFNHIHLITELCEGNLIDRFIKNGYYTEDQAQEAARTLLETVDYCHAMGVIIRDIKPENILLKKTNTENASIKIGNLGNAYSVPGSKSAIKIAEHHVEMEAHGGLPHDAACVCEDDFYVSSFYPAPEVLTLHRCGRESDVWSLGMVLYMALSGRAPFYEAHKENVQDEILSRDLSFTSPAWDDISEAAKDFILKATVKDYRLRATISELLAHPWLSTGSPLNPKPLA</sequence>
<dbReference type="Gene3D" id="3.30.200.20">
    <property type="entry name" value="Phosphorylase Kinase, domain 1"/>
    <property type="match status" value="1"/>
</dbReference>
<protein>
    <recommendedName>
        <fullName evidence="6">Protein kinase domain-containing protein</fullName>
    </recommendedName>
</protein>
<reference evidence="7 8" key="1">
    <citation type="submission" date="2017-08" db="EMBL/GenBank/DDBJ databases">
        <title>Acidophilic green algal genome provides insights into adaptation to an acidic environment.</title>
        <authorList>
            <person name="Hirooka S."/>
            <person name="Hirose Y."/>
            <person name="Kanesaki Y."/>
            <person name="Higuchi S."/>
            <person name="Fujiwara T."/>
            <person name="Onuma R."/>
            <person name="Era A."/>
            <person name="Ohbayashi R."/>
            <person name="Uzuka A."/>
            <person name="Nozaki H."/>
            <person name="Yoshikawa H."/>
            <person name="Miyagishima S.Y."/>
        </authorList>
    </citation>
    <scope>NUCLEOTIDE SEQUENCE [LARGE SCALE GENOMIC DNA]</scope>
    <source>
        <strain evidence="7 8">NIES-2499</strain>
    </source>
</reference>
<dbReference type="AlphaFoldDB" id="A0A250XK06"/>
<evidence type="ECO:0000313" key="7">
    <source>
        <dbReference type="EMBL" id="GAX83421.1"/>
    </source>
</evidence>
<keyword evidence="1" id="KW-0723">Serine/threonine-protein kinase</keyword>
<dbReference type="Proteomes" id="UP000232323">
    <property type="component" value="Unassembled WGS sequence"/>
</dbReference>